<dbReference type="InterPro" id="IPR058982">
    <property type="entry name" value="Beta-barrel_AprE"/>
</dbReference>
<comment type="subcellular location">
    <subcellularLocation>
        <location evidence="1 9">Cell inner membrane</location>
        <topology evidence="1 9">Single-pass membrane protein</topology>
    </subcellularLocation>
</comment>
<keyword evidence="3 9" id="KW-0813">Transport</keyword>
<dbReference type="InterPro" id="IPR058781">
    <property type="entry name" value="HH_AprE-like"/>
</dbReference>
<dbReference type="Gene3D" id="2.40.30.170">
    <property type="match status" value="1"/>
</dbReference>
<reference evidence="14 15" key="1">
    <citation type="submission" date="2019-09" db="EMBL/GenBank/DDBJ databases">
        <title>YIM 48816 draft genome.</title>
        <authorList>
            <person name="Jiang L."/>
        </authorList>
    </citation>
    <scope>NUCLEOTIDE SEQUENCE [LARGE SCALE GENOMIC DNA]</scope>
    <source>
        <strain evidence="14 15">YIM 48816</strain>
    </source>
</reference>
<keyword evidence="15" id="KW-1185">Reference proteome</keyword>
<dbReference type="Pfam" id="PF25994">
    <property type="entry name" value="HH_AprE"/>
    <property type="match status" value="1"/>
</dbReference>
<comment type="similarity">
    <text evidence="2 9">Belongs to the membrane fusion protein (MFP) (TC 8.A.1) family.</text>
</comment>
<evidence type="ECO:0000256" key="3">
    <source>
        <dbReference type="ARBA" id="ARBA00022448"/>
    </source>
</evidence>
<evidence type="ECO:0000259" key="13">
    <source>
        <dbReference type="Pfam" id="PF26002"/>
    </source>
</evidence>
<comment type="caution">
    <text evidence="14">The sequence shown here is derived from an EMBL/GenBank/DDBJ whole genome shotgun (WGS) entry which is preliminary data.</text>
</comment>
<evidence type="ECO:0000313" key="15">
    <source>
        <dbReference type="Proteomes" id="UP000474159"/>
    </source>
</evidence>
<dbReference type="InterPro" id="IPR050739">
    <property type="entry name" value="MFP"/>
</dbReference>
<evidence type="ECO:0000256" key="6">
    <source>
        <dbReference type="ARBA" id="ARBA00022692"/>
    </source>
</evidence>
<gene>
    <name evidence="14" type="ORF">F6X53_02015</name>
</gene>
<dbReference type="AlphaFoldDB" id="A0A6L3T9D1"/>
<dbReference type="NCBIfam" id="TIGR01843">
    <property type="entry name" value="type_I_hlyD"/>
    <property type="match status" value="1"/>
</dbReference>
<keyword evidence="8 9" id="KW-0472">Membrane</keyword>
<evidence type="ECO:0000256" key="7">
    <source>
        <dbReference type="ARBA" id="ARBA00022989"/>
    </source>
</evidence>
<evidence type="ECO:0000256" key="10">
    <source>
        <dbReference type="SAM" id="Coils"/>
    </source>
</evidence>
<feature type="compositionally biased region" description="Polar residues" evidence="11">
    <location>
        <begin position="1"/>
        <end position="11"/>
    </location>
</feature>
<dbReference type="OrthoDB" id="9810980at2"/>
<evidence type="ECO:0000256" key="5">
    <source>
        <dbReference type="ARBA" id="ARBA00022519"/>
    </source>
</evidence>
<keyword evidence="4 9" id="KW-1003">Cell membrane</keyword>
<evidence type="ECO:0000256" key="8">
    <source>
        <dbReference type="ARBA" id="ARBA00023136"/>
    </source>
</evidence>
<feature type="region of interest" description="Disordered" evidence="11">
    <location>
        <begin position="1"/>
        <end position="31"/>
    </location>
</feature>
<evidence type="ECO:0000256" key="11">
    <source>
        <dbReference type="SAM" id="MobiDB-lite"/>
    </source>
</evidence>
<dbReference type="GO" id="GO:0005886">
    <property type="term" value="C:plasma membrane"/>
    <property type="evidence" value="ECO:0007669"/>
    <property type="project" value="UniProtKB-SubCell"/>
</dbReference>
<protein>
    <recommendedName>
        <fullName evidence="9">Membrane fusion protein (MFP) family protein</fullName>
    </recommendedName>
</protein>
<organism evidence="14 15">
    <name type="scientific">Methylobacterium soli</name>
    <dbReference type="NCBI Taxonomy" id="553447"/>
    <lineage>
        <taxon>Bacteria</taxon>
        <taxon>Pseudomonadati</taxon>
        <taxon>Pseudomonadota</taxon>
        <taxon>Alphaproteobacteria</taxon>
        <taxon>Hyphomicrobiales</taxon>
        <taxon>Methylobacteriaceae</taxon>
        <taxon>Methylobacterium</taxon>
    </lineage>
</organism>
<feature type="domain" description="AprE-like long alpha-helical hairpin" evidence="12">
    <location>
        <begin position="120"/>
        <end position="309"/>
    </location>
</feature>
<dbReference type="Gene3D" id="2.40.50.100">
    <property type="match status" value="1"/>
</dbReference>
<dbReference type="PRINTS" id="PR01490">
    <property type="entry name" value="RTXTOXIND"/>
</dbReference>
<keyword evidence="10" id="KW-0175">Coiled coil</keyword>
<dbReference type="Pfam" id="PF26002">
    <property type="entry name" value="Beta-barrel_AprE"/>
    <property type="match status" value="1"/>
</dbReference>
<dbReference type="SUPFAM" id="SSF111369">
    <property type="entry name" value="HlyD-like secretion proteins"/>
    <property type="match status" value="1"/>
</dbReference>
<sequence>MVPTLAGSSSLRPFPREAVAPGGPRQIAPQAARGPVPVTTWRYHAIAGYTLIVLTFGVVGGWSMVARLDRAIVSPGVINVESSRKVVQHFEGGMVRQVLVKEGQSVQQGDILLRLESLQSRASVDLFQGQLDAALILEARLIAERDRKSGLDLPREISERVADPNVARVINDQLNQLQERQTSLRAQIDLLAARITQLKTEISGLAVERSSVQEQVGFINQELTGLRQLRDKNLIPLSRLLVMERERTRLEGILGRSVADTAKAQNAIGEAGMQVAQLKQKLQEDIAGQLLEARQKISEVREKLLVAQDIFRRLEVTAPRDGVVQALKVYTIGQVIRSGEPLMEIVPTSDKLVVHVQFTPNDLETVQAGMPAEIRFPTFHSRRIPTLLGHLTSVSRDRLIDETTKQPYFLGIIEISEVEVPDAIRHRLVAGLPAEIVVTTGERTALDYMVAPLFEAMGRAFHER</sequence>
<evidence type="ECO:0000259" key="12">
    <source>
        <dbReference type="Pfam" id="PF25994"/>
    </source>
</evidence>
<keyword evidence="7 9" id="KW-1133">Transmembrane helix</keyword>
<evidence type="ECO:0000256" key="2">
    <source>
        <dbReference type="ARBA" id="ARBA00009477"/>
    </source>
</evidence>
<name>A0A6L3T9D1_9HYPH</name>
<keyword evidence="5 9" id="KW-0997">Cell inner membrane</keyword>
<dbReference type="PANTHER" id="PTHR30386">
    <property type="entry name" value="MEMBRANE FUSION SUBUNIT OF EMRAB-TOLC MULTIDRUG EFFLUX PUMP"/>
    <property type="match status" value="1"/>
</dbReference>
<dbReference type="Proteomes" id="UP000474159">
    <property type="component" value="Unassembled WGS sequence"/>
</dbReference>
<feature type="transmembrane region" description="Helical" evidence="9">
    <location>
        <begin position="46"/>
        <end position="65"/>
    </location>
</feature>
<proteinExistence type="inferred from homology"/>
<feature type="domain" description="AprE-like beta-barrel" evidence="13">
    <location>
        <begin position="352"/>
        <end position="441"/>
    </location>
</feature>
<feature type="coiled-coil region" evidence="10">
    <location>
        <begin position="167"/>
        <end position="194"/>
    </location>
</feature>
<dbReference type="PANTHER" id="PTHR30386:SF17">
    <property type="entry name" value="ALKALINE PROTEASE SECRETION PROTEIN APRE"/>
    <property type="match status" value="1"/>
</dbReference>
<dbReference type="EMBL" id="VZZK01000001">
    <property type="protein sequence ID" value="KAB1081892.1"/>
    <property type="molecule type" value="Genomic_DNA"/>
</dbReference>
<evidence type="ECO:0000256" key="1">
    <source>
        <dbReference type="ARBA" id="ARBA00004377"/>
    </source>
</evidence>
<accession>A0A6L3T9D1</accession>
<evidence type="ECO:0000256" key="4">
    <source>
        <dbReference type="ARBA" id="ARBA00022475"/>
    </source>
</evidence>
<dbReference type="RefSeq" id="WP_150996651.1">
    <property type="nucleotide sequence ID" value="NZ_BPQY01000163.1"/>
</dbReference>
<evidence type="ECO:0000256" key="9">
    <source>
        <dbReference type="RuleBase" id="RU365093"/>
    </source>
</evidence>
<evidence type="ECO:0000313" key="14">
    <source>
        <dbReference type="EMBL" id="KAB1081892.1"/>
    </source>
</evidence>
<dbReference type="InterPro" id="IPR010129">
    <property type="entry name" value="T1SS_HlyD"/>
</dbReference>
<keyword evidence="6 9" id="KW-0812">Transmembrane</keyword>
<dbReference type="GO" id="GO:0015031">
    <property type="term" value="P:protein transport"/>
    <property type="evidence" value="ECO:0007669"/>
    <property type="project" value="InterPro"/>
</dbReference>